<comment type="caution">
    <text evidence="2">The sequence shown here is derived from an EMBL/GenBank/DDBJ whole genome shotgun (WGS) entry which is preliminary data.</text>
</comment>
<dbReference type="AlphaFoldDB" id="A0A9D9H8U1"/>
<reference evidence="2" key="2">
    <citation type="journal article" date="2021" name="PeerJ">
        <title>Extensive microbial diversity within the chicken gut microbiome revealed by metagenomics and culture.</title>
        <authorList>
            <person name="Gilroy R."/>
            <person name="Ravi A."/>
            <person name="Getino M."/>
            <person name="Pursley I."/>
            <person name="Horton D.L."/>
            <person name="Alikhan N.F."/>
            <person name="Baker D."/>
            <person name="Gharbi K."/>
            <person name="Hall N."/>
            <person name="Watson M."/>
            <person name="Adriaenssens E.M."/>
            <person name="Foster-Nyarko E."/>
            <person name="Jarju S."/>
            <person name="Secka A."/>
            <person name="Antonio M."/>
            <person name="Oren A."/>
            <person name="Chaudhuri R.R."/>
            <person name="La Ragione R."/>
            <person name="Hildebrand F."/>
            <person name="Pallen M.J."/>
        </authorList>
    </citation>
    <scope>NUCLEOTIDE SEQUENCE</scope>
    <source>
        <strain evidence="2">C6-149</strain>
    </source>
</reference>
<feature type="transmembrane region" description="Helical" evidence="1">
    <location>
        <begin position="188"/>
        <end position="212"/>
    </location>
</feature>
<feature type="transmembrane region" description="Helical" evidence="1">
    <location>
        <begin position="60"/>
        <end position="86"/>
    </location>
</feature>
<reference evidence="2" key="1">
    <citation type="submission" date="2020-10" db="EMBL/GenBank/DDBJ databases">
        <authorList>
            <person name="Gilroy R."/>
        </authorList>
    </citation>
    <scope>NUCLEOTIDE SEQUENCE</scope>
    <source>
        <strain evidence="2">C6-149</strain>
    </source>
</reference>
<keyword evidence="1" id="KW-0812">Transmembrane</keyword>
<feature type="transmembrane region" description="Helical" evidence="1">
    <location>
        <begin position="126"/>
        <end position="146"/>
    </location>
</feature>
<name>A0A9D9H8U1_9LACO</name>
<evidence type="ECO:0000313" key="2">
    <source>
        <dbReference type="EMBL" id="MBO8442124.1"/>
    </source>
</evidence>
<dbReference type="Pfam" id="PF06161">
    <property type="entry name" value="DUF975"/>
    <property type="match status" value="1"/>
</dbReference>
<dbReference type="Proteomes" id="UP000823614">
    <property type="component" value="Unassembled WGS sequence"/>
</dbReference>
<keyword evidence="1" id="KW-1133">Transmembrane helix</keyword>
<organism evidence="2 3">
    <name type="scientific">Candidatus Gallilactobacillus intestinavium</name>
    <dbReference type="NCBI Taxonomy" id="2840838"/>
    <lineage>
        <taxon>Bacteria</taxon>
        <taxon>Bacillati</taxon>
        <taxon>Bacillota</taxon>
        <taxon>Bacilli</taxon>
        <taxon>Lactobacillales</taxon>
        <taxon>Lactobacillaceae</taxon>
        <taxon>Lactobacillaceae incertae sedis</taxon>
        <taxon>Candidatus Gallilactobacillus</taxon>
    </lineage>
</organism>
<accession>A0A9D9H8U1</accession>
<feature type="transmembrane region" description="Helical" evidence="1">
    <location>
        <begin position="21"/>
        <end position="54"/>
    </location>
</feature>
<proteinExistence type="predicted"/>
<dbReference type="EMBL" id="JADIMP010000108">
    <property type="protein sequence ID" value="MBO8442124.1"/>
    <property type="molecule type" value="Genomic_DNA"/>
</dbReference>
<dbReference type="PANTHER" id="PTHR40076:SF1">
    <property type="entry name" value="MEMBRANE PROTEIN"/>
    <property type="match status" value="1"/>
</dbReference>
<dbReference type="InterPro" id="IPR010380">
    <property type="entry name" value="DUF975"/>
</dbReference>
<sequence length="254" mass="29047">MLWKELKTAAKEKLRGNWGWGALTVLIFGIASNIMVAAGYVLLLITSFPAIFIFNPDNGGLYVFLGIFMIIAAILLFIITCVQLFLQTGMQAATYDLVNGKKTDNVFAATFSQFIHHRGWRFFKTWLLSTVFNILWFLLFFIPGWIKALAYSQSLYIIQDAIDNGTPMTAREAITLSRKVMDGHKWELLGLMLSFFGWFVLSIITYGIGFFWTLPYMFTTMAEYHKYVMADYNKQHQTELTNAQVHTTASFSVK</sequence>
<keyword evidence="1" id="KW-0472">Membrane</keyword>
<protein>
    <submittedName>
        <fullName evidence="2">DUF975 family protein</fullName>
    </submittedName>
</protein>
<gene>
    <name evidence="2" type="ORF">IAA89_06845</name>
</gene>
<evidence type="ECO:0000256" key="1">
    <source>
        <dbReference type="SAM" id="Phobius"/>
    </source>
</evidence>
<dbReference type="PANTHER" id="PTHR40076">
    <property type="entry name" value="MEMBRANE PROTEIN-RELATED"/>
    <property type="match status" value="1"/>
</dbReference>
<evidence type="ECO:0000313" key="3">
    <source>
        <dbReference type="Proteomes" id="UP000823614"/>
    </source>
</evidence>